<evidence type="ECO:0000256" key="2">
    <source>
        <dbReference type="ARBA" id="ARBA00023110"/>
    </source>
</evidence>
<feature type="compositionally biased region" description="Basic and acidic residues" evidence="5">
    <location>
        <begin position="200"/>
        <end position="211"/>
    </location>
</feature>
<comment type="similarity">
    <text evidence="1 4">Belongs to the cyclophilin-type PPIase family.</text>
</comment>
<dbReference type="EMBL" id="NHSD01000282">
    <property type="protein sequence ID" value="MBK5927951.1"/>
    <property type="molecule type" value="Genomic_DNA"/>
</dbReference>
<comment type="catalytic activity">
    <reaction evidence="4">
        <text>[protein]-peptidylproline (omega=180) = [protein]-peptidylproline (omega=0)</text>
        <dbReference type="Rhea" id="RHEA:16237"/>
        <dbReference type="Rhea" id="RHEA-COMP:10747"/>
        <dbReference type="Rhea" id="RHEA-COMP:10748"/>
        <dbReference type="ChEBI" id="CHEBI:83833"/>
        <dbReference type="ChEBI" id="CHEBI:83834"/>
        <dbReference type="EC" id="5.2.1.8"/>
    </reaction>
</comment>
<evidence type="ECO:0000313" key="8">
    <source>
        <dbReference type="Proteomes" id="UP000706333"/>
    </source>
</evidence>
<dbReference type="PROSITE" id="PS00170">
    <property type="entry name" value="CSA_PPIASE_1"/>
    <property type="match status" value="1"/>
</dbReference>
<keyword evidence="8" id="KW-1185">Reference proteome</keyword>
<proteinExistence type="inferred from homology"/>
<dbReference type="InterPro" id="IPR020892">
    <property type="entry name" value="Cyclophilin-type_PPIase_CS"/>
</dbReference>
<sequence>MKREGLLAGGLLALGFAILGGVYAYGTGALSAQSEPEVVDTGGPYLVIEVAAGSAEGATGEVVIDLRDDVAPGHAERLIALAEQGAYDGVVFHRVIDGFMAQTGDVRFGRSDGDTARAGMGGSELPNLAAEFSRLPFQRGVVGMARSQSPDSANSQFFIMFAPAPHLDGQYTVVGRVIEGMDVVDAIRRGSPAQNGTVAEPDRMERVTVRR</sequence>
<reference evidence="7" key="1">
    <citation type="submission" date="2017-05" db="EMBL/GenBank/DDBJ databases">
        <authorList>
            <person name="Imhoff J.F."/>
            <person name="Rahn T."/>
            <person name="Kuenzel S."/>
            <person name="Neulinger S.C."/>
        </authorList>
    </citation>
    <scope>NUCLEOTIDE SEQUENCE</scope>
    <source>
        <strain evidence="7">LMG 28126</strain>
    </source>
</reference>
<evidence type="ECO:0000256" key="5">
    <source>
        <dbReference type="SAM" id="MobiDB-lite"/>
    </source>
</evidence>
<dbReference type="InterPro" id="IPR029000">
    <property type="entry name" value="Cyclophilin-like_dom_sf"/>
</dbReference>
<dbReference type="PROSITE" id="PS50072">
    <property type="entry name" value="CSA_PPIASE_2"/>
    <property type="match status" value="1"/>
</dbReference>
<dbReference type="CDD" id="cd00317">
    <property type="entry name" value="cyclophilin"/>
    <property type="match status" value="1"/>
</dbReference>
<evidence type="ECO:0000259" key="6">
    <source>
        <dbReference type="PROSITE" id="PS50072"/>
    </source>
</evidence>
<keyword evidence="2 4" id="KW-0697">Rotamase</keyword>
<dbReference type="InterPro" id="IPR002130">
    <property type="entry name" value="Cyclophilin-type_PPIase_dom"/>
</dbReference>
<dbReference type="AlphaFoldDB" id="A0A934TLX8"/>
<dbReference type="EC" id="5.2.1.8" evidence="4"/>
<reference evidence="7" key="2">
    <citation type="journal article" date="2020" name="Microorganisms">
        <title>Osmotic Adaptation and Compatible Solute Biosynthesis of Phototrophic Bacteria as Revealed from Genome Analyses.</title>
        <authorList>
            <person name="Imhoff J.F."/>
            <person name="Rahn T."/>
            <person name="Kunzel S."/>
            <person name="Keller A."/>
            <person name="Neulinger S.C."/>
        </authorList>
    </citation>
    <scope>NUCLEOTIDE SEQUENCE</scope>
    <source>
        <strain evidence="7">LMG 28126</strain>
    </source>
</reference>
<protein>
    <recommendedName>
        <fullName evidence="4">Peptidyl-prolyl cis-trans isomerase</fullName>
        <shortName evidence="4">PPIase</shortName>
        <ecNumber evidence="4">5.2.1.8</ecNumber>
    </recommendedName>
</protein>
<accession>A0A934TLX8</accession>
<comment type="caution">
    <text evidence="7">The sequence shown here is derived from an EMBL/GenBank/DDBJ whole genome shotgun (WGS) entry which is preliminary data.</text>
</comment>
<dbReference type="PANTHER" id="PTHR45625">
    <property type="entry name" value="PEPTIDYL-PROLYL CIS-TRANS ISOMERASE-RELATED"/>
    <property type="match status" value="1"/>
</dbReference>
<dbReference type="SUPFAM" id="SSF50891">
    <property type="entry name" value="Cyclophilin-like"/>
    <property type="match status" value="1"/>
</dbReference>
<evidence type="ECO:0000256" key="4">
    <source>
        <dbReference type="RuleBase" id="RU363019"/>
    </source>
</evidence>
<dbReference type="RefSeq" id="WP_201157702.1">
    <property type="nucleotide sequence ID" value="NZ_NHSD01000282.1"/>
</dbReference>
<evidence type="ECO:0000256" key="1">
    <source>
        <dbReference type="ARBA" id="ARBA00007365"/>
    </source>
</evidence>
<evidence type="ECO:0000256" key="3">
    <source>
        <dbReference type="ARBA" id="ARBA00023235"/>
    </source>
</evidence>
<feature type="region of interest" description="Disordered" evidence="5">
    <location>
        <begin position="192"/>
        <end position="211"/>
    </location>
</feature>
<dbReference type="Proteomes" id="UP000706333">
    <property type="component" value="Unassembled WGS sequence"/>
</dbReference>
<dbReference type="PRINTS" id="PR00153">
    <property type="entry name" value="CSAPPISMRASE"/>
</dbReference>
<dbReference type="PANTHER" id="PTHR45625:SF4">
    <property type="entry name" value="PEPTIDYLPROLYL ISOMERASE DOMAIN AND WD REPEAT-CONTAINING PROTEIN 1"/>
    <property type="match status" value="1"/>
</dbReference>
<name>A0A934TLX8_9RHOB</name>
<evidence type="ECO:0000313" key="7">
    <source>
        <dbReference type="EMBL" id="MBK5927951.1"/>
    </source>
</evidence>
<keyword evidence="3 4" id="KW-0413">Isomerase</keyword>
<dbReference type="Pfam" id="PF00160">
    <property type="entry name" value="Pro_isomerase"/>
    <property type="match status" value="1"/>
</dbReference>
<dbReference type="GO" id="GO:0003755">
    <property type="term" value="F:peptidyl-prolyl cis-trans isomerase activity"/>
    <property type="evidence" value="ECO:0007669"/>
    <property type="project" value="UniProtKB-UniRule"/>
</dbReference>
<dbReference type="Gene3D" id="2.40.100.10">
    <property type="entry name" value="Cyclophilin-like"/>
    <property type="match status" value="1"/>
</dbReference>
<dbReference type="GO" id="GO:0006457">
    <property type="term" value="P:protein folding"/>
    <property type="evidence" value="ECO:0007669"/>
    <property type="project" value="InterPro"/>
</dbReference>
<dbReference type="InterPro" id="IPR044666">
    <property type="entry name" value="Cyclophilin_A-like"/>
</dbReference>
<feature type="domain" description="PPIase cyclophilin-type" evidence="6">
    <location>
        <begin position="60"/>
        <end position="211"/>
    </location>
</feature>
<comment type="function">
    <text evidence="4">PPIases accelerate the folding of proteins. It catalyzes the cis-trans isomerization of proline imidic peptide bonds in oligopeptides.</text>
</comment>
<organism evidence="7 8">
    <name type="scientific">Rhodobaculum claviforme</name>
    <dbReference type="NCBI Taxonomy" id="1549854"/>
    <lineage>
        <taxon>Bacteria</taxon>
        <taxon>Pseudomonadati</taxon>
        <taxon>Pseudomonadota</taxon>
        <taxon>Alphaproteobacteria</taxon>
        <taxon>Rhodobacterales</taxon>
        <taxon>Paracoccaceae</taxon>
        <taxon>Rhodobaculum</taxon>
    </lineage>
</organism>
<gene>
    <name evidence="7" type="ORF">CCR87_11540</name>
</gene>